<organism evidence="3 4">
    <name type="scientific">Ktedonobacter racemifer DSM 44963</name>
    <dbReference type="NCBI Taxonomy" id="485913"/>
    <lineage>
        <taxon>Bacteria</taxon>
        <taxon>Bacillati</taxon>
        <taxon>Chloroflexota</taxon>
        <taxon>Ktedonobacteria</taxon>
        <taxon>Ktedonobacterales</taxon>
        <taxon>Ktedonobacteraceae</taxon>
        <taxon>Ktedonobacter</taxon>
    </lineage>
</organism>
<comment type="caution">
    <text evidence="3">The sequence shown here is derived from an EMBL/GenBank/DDBJ whole genome shotgun (WGS) entry which is preliminary data.</text>
</comment>
<dbReference type="Proteomes" id="UP000004508">
    <property type="component" value="Unassembled WGS sequence"/>
</dbReference>
<keyword evidence="1" id="KW-0238">DNA-binding</keyword>
<dbReference type="STRING" id="485913.Krac_0347"/>
<reference evidence="3 4" key="1">
    <citation type="journal article" date="2011" name="Stand. Genomic Sci.">
        <title>Non-contiguous finished genome sequence and contextual data of the filamentous soil bacterium Ktedonobacter racemifer type strain (SOSP1-21).</title>
        <authorList>
            <person name="Chang Y.J."/>
            <person name="Land M."/>
            <person name="Hauser L."/>
            <person name="Chertkov O."/>
            <person name="Del Rio T.G."/>
            <person name="Nolan M."/>
            <person name="Copeland A."/>
            <person name="Tice H."/>
            <person name="Cheng J.F."/>
            <person name="Lucas S."/>
            <person name="Han C."/>
            <person name="Goodwin L."/>
            <person name="Pitluck S."/>
            <person name="Ivanova N."/>
            <person name="Ovchinikova G."/>
            <person name="Pati A."/>
            <person name="Chen A."/>
            <person name="Palaniappan K."/>
            <person name="Mavromatis K."/>
            <person name="Liolios K."/>
            <person name="Brettin T."/>
            <person name="Fiebig A."/>
            <person name="Rohde M."/>
            <person name="Abt B."/>
            <person name="Goker M."/>
            <person name="Detter J.C."/>
            <person name="Woyke T."/>
            <person name="Bristow J."/>
            <person name="Eisen J.A."/>
            <person name="Markowitz V."/>
            <person name="Hugenholtz P."/>
            <person name="Kyrpides N.C."/>
            <person name="Klenk H.P."/>
            <person name="Lapidus A."/>
        </authorList>
    </citation>
    <scope>NUCLEOTIDE SEQUENCE [LARGE SCALE GENOMIC DNA]</scope>
    <source>
        <strain evidence="4">DSM 44963</strain>
    </source>
</reference>
<dbReference type="AlphaFoldDB" id="D6U7H3"/>
<dbReference type="RefSeq" id="WP_007921967.1">
    <property type="nucleotide sequence ID" value="NZ_ADVG01000005.1"/>
</dbReference>
<dbReference type="InterPro" id="IPR010095">
    <property type="entry name" value="Cas12f1-like_TNB"/>
</dbReference>
<dbReference type="eggNOG" id="COG0675">
    <property type="taxonomic scope" value="Bacteria"/>
</dbReference>
<proteinExistence type="predicted"/>
<evidence type="ECO:0000256" key="1">
    <source>
        <dbReference type="ARBA" id="ARBA00023125"/>
    </source>
</evidence>
<dbReference type="InParanoid" id="D6U7H3"/>
<sequence length="419" mass="47889">MKKRKKPPKKGEPRTITRAITHIGLERANPGKLAALDELAEVYLALMQQYVTLFCDEELPNGFRAPCFPTTLSERWQRVAIQQAAGIAKSWRTNRANAYQAYLDALAEYQKQREEGMLKAEAKEPQWREWNIPTLRQPCIQANVNVVQLEAATDSTVDYWLKVSTLTFRKQLLIPVVLANYHNIQLTDPHTGKRRKINSSVALNKRAGAWWLTLTYDEEILPETTNEAPVIGIDVGIANFITTSDGKQYGSFNGRMKERNRQDREKRRRKAKLRACLKKNGVPKEKLPSTTSRTGQRLIRHIKQSINRTVNLCFEEHEGCQFAYEQLSVPSMRFKARAMNAYLRASNLAHIPAQLEWNATKRGVTATKVKSGYSSQECHVCHYVDRKNRPNQQTFCCRVCGHTAHADTNAAQVRRFGVH</sequence>
<evidence type="ECO:0000259" key="2">
    <source>
        <dbReference type="Pfam" id="PF07282"/>
    </source>
</evidence>
<dbReference type="GO" id="GO:0003677">
    <property type="term" value="F:DNA binding"/>
    <property type="evidence" value="ECO:0007669"/>
    <property type="project" value="UniProtKB-KW"/>
</dbReference>
<accession>D6U7H3</accession>
<keyword evidence="4" id="KW-1185">Reference proteome</keyword>
<evidence type="ECO:0000313" key="3">
    <source>
        <dbReference type="EMBL" id="EFH79834.1"/>
    </source>
</evidence>
<dbReference type="EMBL" id="ADVG01000005">
    <property type="protein sequence ID" value="EFH79834.1"/>
    <property type="molecule type" value="Genomic_DNA"/>
</dbReference>
<dbReference type="Pfam" id="PF07282">
    <property type="entry name" value="Cas12f1-like_TNB"/>
    <property type="match status" value="1"/>
</dbReference>
<evidence type="ECO:0000313" key="4">
    <source>
        <dbReference type="Proteomes" id="UP000004508"/>
    </source>
</evidence>
<feature type="domain" description="Cas12f1-like TNB" evidence="2">
    <location>
        <begin position="353"/>
        <end position="412"/>
    </location>
</feature>
<gene>
    <name evidence="3" type="ORF">Krac_0347</name>
</gene>
<name>D6U7H3_KTERA</name>
<dbReference type="OrthoDB" id="9845at2"/>
<protein>
    <submittedName>
        <fullName evidence="3">Transposase IS605 OrfB</fullName>
    </submittedName>
</protein>